<dbReference type="EMBL" id="MDAL01000044">
    <property type="protein sequence ID" value="PMN89306.1"/>
    <property type="molecule type" value="Genomic_DNA"/>
</dbReference>
<protein>
    <submittedName>
        <fullName evidence="1">Uncharacterized protein</fullName>
    </submittedName>
</protein>
<reference evidence="2" key="1">
    <citation type="submission" date="2016-07" db="EMBL/GenBank/DDBJ databases">
        <title>Nontailed viruses are major unrecognized killers of bacteria in the ocean.</title>
        <authorList>
            <person name="Kauffman K."/>
            <person name="Hussain F."/>
            <person name="Yang J."/>
            <person name="Arevalo P."/>
            <person name="Brown J."/>
            <person name="Cutler M."/>
            <person name="Kelly L."/>
            <person name="Polz M.F."/>
        </authorList>
    </citation>
    <scope>NUCLEOTIDE SEQUENCE [LARGE SCALE GENOMIC DNA]</scope>
    <source>
        <strain evidence="2">10N.261.45.A10</strain>
    </source>
</reference>
<dbReference type="Proteomes" id="UP000235387">
    <property type="component" value="Unassembled WGS sequence"/>
</dbReference>
<comment type="caution">
    <text evidence="1">The sequence shown here is derived from an EMBL/GenBank/DDBJ whole genome shotgun (WGS) entry which is preliminary data.</text>
</comment>
<accession>A0A2N7L6F8</accession>
<evidence type="ECO:0000313" key="1">
    <source>
        <dbReference type="EMBL" id="PMN89306.1"/>
    </source>
</evidence>
<dbReference type="AlphaFoldDB" id="A0A2N7L6F8"/>
<proteinExistence type="predicted"/>
<sequence length="70" mass="8365">MIKLYSVALLEFTSEWHVVIEADAILNVRVILFENVLSVRQKTRVVKVWLQLWLKTRNARDFSTEYLRKS</sequence>
<evidence type="ECO:0000313" key="2">
    <source>
        <dbReference type="Proteomes" id="UP000235387"/>
    </source>
</evidence>
<name>A0A2N7L6F8_9GAMM</name>
<organism evidence="1 2">
    <name type="scientific">Enterovibrio norvegicus</name>
    <dbReference type="NCBI Taxonomy" id="188144"/>
    <lineage>
        <taxon>Bacteria</taxon>
        <taxon>Pseudomonadati</taxon>
        <taxon>Pseudomonadota</taxon>
        <taxon>Gammaproteobacteria</taxon>
        <taxon>Vibrionales</taxon>
        <taxon>Vibrionaceae</taxon>
        <taxon>Enterovibrio</taxon>
    </lineage>
</organism>
<gene>
    <name evidence="1" type="ORF">BCT23_23240</name>
</gene>